<proteinExistence type="predicted"/>
<keyword evidence="4" id="KW-1185">Reference proteome</keyword>
<dbReference type="PANTHER" id="PTHR28174">
    <property type="entry name" value="54S RIBOSOMAL PROTEIN L36, MITOCHONDRIAL"/>
    <property type="match status" value="1"/>
</dbReference>
<dbReference type="PANTHER" id="PTHR28174:SF1">
    <property type="entry name" value="LARGE RIBOSOMAL SUBUNIT PROTEIN BL31M"/>
    <property type="match status" value="1"/>
</dbReference>
<dbReference type="InParanoid" id="A0A1Y2LTY7"/>
<gene>
    <name evidence="3" type="ORF">B5807_08681</name>
</gene>
<dbReference type="Proteomes" id="UP000193240">
    <property type="component" value="Unassembled WGS sequence"/>
</dbReference>
<dbReference type="GO" id="GO:0003735">
    <property type="term" value="F:structural constituent of ribosome"/>
    <property type="evidence" value="ECO:0007669"/>
    <property type="project" value="InterPro"/>
</dbReference>
<dbReference type="GO" id="GO:0005762">
    <property type="term" value="C:mitochondrial large ribosomal subunit"/>
    <property type="evidence" value="ECO:0007669"/>
    <property type="project" value="InterPro"/>
</dbReference>
<feature type="domain" description="Ribosomal protein bL31m N-terminal" evidence="2">
    <location>
        <begin position="36"/>
        <end position="81"/>
    </location>
</feature>
<name>A0A1Y2LTY7_EPING</name>
<evidence type="ECO:0000313" key="4">
    <source>
        <dbReference type="Proteomes" id="UP000193240"/>
    </source>
</evidence>
<dbReference type="GO" id="GO:0032543">
    <property type="term" value="P:mitochondrial translation"/>
    <property type="evidence" value="ECO:0007669"/>
    <property type="project" value="InterPro"/>
</dbReference>
<dbReference type="OMA" id="GKQTEDH"/>
<dbReference type="Pfam" id="PF21492">
    <property type="entry name" value="bL31_N"/>
    <property type="match status" value="1"/>
</dbReference>
<feature type="compositionally biased region" description="Low complexity" evidence="1">
    <location>
        <begin position="131"/>
        <end position="141"/>
    </location>
</feature>
<dbReference type="InterPro" id="IPR048874">
    <property type="entry name" value="Ribosomal_bL31m_N"/>
</dbReference>
<dbReference type="STRING" id="105696.A0A1Y2LTY7"/>
<evidence type="ECO:0000259" key="2">
    <source>
        <dbReference type="Pfam" id="PF21492"/>
    </source>
</evidence>
<dbReference type="InterPro" id="IPR034600">
    <property type="entry name" value="Ribosomal_bL31m"/>
</dbReference>
<evidence type="ECO:0000313" key="3">
    <source>
        <dbReference type="EMBL" id="OSS46468.1"/>
    </source>
</evidence>
<dbReference type="EMBL" id="KZ107851">
    <property type="protein sequence ID" value="OSS46468.1"/>
    <property type="molecule type" value="Genomic_DNA"/>
</dbReference>
<dbReference type="Gene3D" id="6.20.130.10">
    <property type="match status" value="1"/>
</dbReference>
<dbReference type="AlphaFoldDB" id="A0A1Y2LTY7"/>
<sequence>MAAPIPSPSALRALRASVAPYTRQTQQVRHATLLRRPKRPYTFTQLIQLSDGSAFTLRTTNPQPVLRSAKDIRNNPLWHPSSQKLLNVEEDEAGKLAAFRAKFGTAWDSEDDKGKKGDSLMDIIGAAQTDAPKAPAKAAASTPPPAAKPVPKKK</sequence>
<protein>
    <recommendedName>
        <fullName evidence="2">Ribosomal protein bL31m N-terminal domain-containing protein</fullName>
    </recommendedName>
</protein>
<dbReference type="OrthoDB" id="5587740at2759"/>
<accession>A0A1Y2LTY7</accession>
<feature type="region of interest" description="Disordered" evidence="1">
    <location>
        <begin position="107"/>
        <end position="154"/>
    </location>
</feature>
<organism evidence="3 4">
    <name type="scientific">Epicoccum nigrum</name>
    <name type="common">Soil fungus</name>
    <name type="synonym">Epicoccum purpurascens</name>
    <dbReference type="NCBI Taxonomy" id="105696"/>
    <lineage>
        <taxon>Eukaryota</taxon>
        <taxon>Fungi</taxon>
        <taxon>Dikarya</taxon>
        <taxon>Ascomycota</taxon>
        <taxon>Pezizomycotina</taxon>
        <taxon>Dothideomycetes</taxon>
        <taxon>Pleosporomycetidae</taxon>
        <taxon>Pleosporales</taxon>
        <taxon>Pleosporineae</taxon>
        <taxon>Didymellaceae</taxon>
        <taxon>Epicoccum</taxon>
    </lineage>
</organism>
<evidence type="ECO:0000256" key="1">
    <source>
        <dbReference type="SAM" id="MobiDB-lite"/>
    </source>
</evidence>
<reference evidence="3 4" key="1">
    <citation type="journal article" date="2017" name="Genome Announc.">
        <title>Genome sequence of the saprophytic ascomycete Epicoccum nigrum ICMP 19927 strain isolated from New Zealand.</title>
        <authorList>
            <person name="Fokin M."/>
            <person name="Fleetwood D."/>
            <person name="Weir B.S."/>
            <person name="Villas-Boas S.G."/>
        </authorList>
    </citation>
    <scope>NUCLEOTIDE SEQUENCE [LARGE SCALE GENOMIC DNA]</scope>
    <source>
        <strain evidence="3 4">ICMP 19927</strain>
    </source>
</reference>